<feature type="transmembrane region" description="Helical" evidence="1">
    <location>
        <begin position="93"/>
        <end position="113"/>
    </location>
</feature>
<organism evidence="2 3">
    <name type="scientific">Rhodoblastus acidophilus</name>
    <name type="common">Rhodopseudomonas acidophila</name>
    <dbReference type="NCBI Taxonomy" id="1074"/>
    <lineage>
        <taxon>Bacteria</taxon>
        <taxon>Pseudomonadati</taxon>
        <taxon>Pseudomonadota</taxon>
        <taxon>Alphaproteobacteria</taxon>
        <taxon>Hyphomicrobiales</taxon>
        <taxon>Rhodoblastaceae</taxon>
        <taxon>Rhodoblastus</taxon>
    </lineage>
</organism>
<keyword evidence="1" id="KW-1133">Transmembrane helix</keyword>
<evidence type="ECO:0000313" key="3">
    <source>
        <dbReference type="Proteomes" id="UP000439113"/>
    </source>
</evidence>
<dbReference type="RefSeq" id="WP_155445740.1">
    <property type="nucleotide sequence ID" value="NZ_JAOQNR010000004.1"/>
</dbReference>
<dbReference type="AlphaFoldDB" id="A0A6N8DNC4"/>
<dbReference type="EMBL" id="WNKS01000005">
    <property type="protein sequence ID" value="MTV31055.1"/>
    <property type="molecule type" value="Genomic_DNA"/>
</dbReference>
<dbReference type="InterPro" id="IPR009495">
    <property type="entry name" value="NrsF"/>
</dbReference>
<sequence>MKTEELIAALAADNETRGAPMSRAFAVDLGLGFAVSAAFFFATMGLRDTFVASLSEPRFLFKFVFSLTMAASGFFLAWRLSRPGADPGLASKAVVLAPILVVLASLAEMAATPSNLWVARMIGHNAAHCLMAIPAMSLAPLAGLLLALRHGAPSNGRSAGAAAALAAAGLAATLYAMNCPDDSPLFLAVWYMIATAIVVGVGWLAGGRLLRW</sequence>
<feature type="transmembrane region" description="Helical" evidence="1">
    <location>
        <begin position="25"/>
        <end position="47"/>
    </location>
</feature>
<name>A0A6N8DNC4_RHOAC</name>
<keyword evidence="1" id="KW-0472">Membrane</keyword>
<proteinExistence type="predicted"/>
<reference evidence="2 3" key="1">
    <citation type="submission" date="2019-11" db="EMBL/GenBank/DDBJ databases">
        <title>Whole-genome sequence of a Rhodoblastus acidophilus DSM 142.</title>
        <authorList>
            <person name="Kyndt J.A."/>
            <person name="Meyer T.E."/>
        </authorList>
    </citation>
    <scope>NUCLEOTIDE SEQUENCE [LARGE SCALE GENOMIC DNA]</scope>
    <source>
        <strain evidence="2 3">DSM 142</strain>
    </source>
</reference>
<feature type="transmembrane region" description="Helical" evidence="1">
    <location>
        <begin position="159"/>
        <end position="177"/>
    </location>
</feature>
<dbReference type="Pfam" id="PF06532">
    <property type="entry name" value="NrsF"/>
    <property type="match status" value="1"/>
</dbReference>
<accession>A0A6N8DNC4</accession>
<evidence type="ECO:0000313" key="2">
    <source>
        <dbReference type="EMBL" id="MTV31055.1"/>
    </source>
</evidence>
<keyword evidence="1" id="KW-0812">Transmembrane</keyword>
<protein>
    <submittedName>
        <fullName evidence="2">DUF1109 family protein</fullName>
    </submittedName>
</protein>
<feature type="transmembrane region" description="Helical" evidence="1">
    <location>
        <begin position="59"/>
        <end position="81"/>
    </location>
</feature>
<gene>
    <name evidence="2" type="ORF">GJ654_08615</name>
</gene>
<dbReference type="Proteomes" id="UP000439113">
    <property type="component" value="Unassembled WGS sequence"/>
</dbReference>
<feature type="transmembrane region" description="Helical" evidence="1">
    <location>
        <begin position="189"/>
        <end position="210"/>
    </location>
</feature>
<dbReference type="OrthoDB" id="7764375at2"/>
<comment type="caution">
    <text evidence="2">The sequence shown here is derived from an EMBL/GenBank/DDBJ whole genome shotgun (WGS) entry which is preliminary data.</text>
</comment>
<feature type="transmembrane region" description="Helical" evidence="1">
    <location>
        <begin position="125"/>
        <end position="147"/>
    </location>
</feature>
<evidence type="ECO:0000256" key="1">
    <source>
        <dbReference type="SAM" id="Phobius"/>
    </source>
</evidence>